<evidence type="ECO:0000313" key="2">
    <source>
        <dbReference type="Proteomes" id="UP000451471"/>
    </source>
</evidence>
<sequence length="98" mass="10981">MELDPETGIIVTRDAAGFEYYCEVALDALADQDLLDAQVDAETERDVRAEHAPDDGWIHSRVYPDIDEPTTNPSRFVFDEDRGQLVSQPVDEESQVVA</sequence>
<reference evidence="1 2" key="1">
    <citation type="submission" date="2019-12" db="EMBL/GenBank/DDBJ databases">
        <title>Halocatena pleomorpha gen. nov. sp. nov., an extremely halophilic archaeon of family Halobacteriaceae isolated from saltpan soil.</title>
        <authorList>
            <person name="Pal Y."/>
            <person name="Verma A."/>
            <person name="Krishnamurthi S."/>
            <person name="Kumar P."/>
        </authorList>
    </citation>
    <scope>NUCLEOTIDE SEQUENCE [LARGE SCALE GENOMIC DNA]</scope>
    <source>
        <strain evidence="1 2">JCM 16495</strain>
    </source>
</reference>
<name>A0A6B0GQ62_9EURY</name>
<organism evidence="1 2">
    <name type="scientific">Halomarina oriensis</name>
    <dbReference type="NCBI Taxonomy" id="671145"/>
    <lineage>
        <taxon>Archaea</taxon>
        <taxon>Methanobacteriati</taxon>
        <taxon>Methanobacteriota</taxon>
        <taxon>Stenosarchaea group</taxon>
        <taxon>Halobacteria</taxon>
        <taxon>Halobacteriales</taxon>
        <taxon>Natronomonadaceae</taxon>
        <taxon>Halomarina</taxon>
    </lineage>
</organism>
<evidence type="ECO:0000313" key="1">
    <source>
        <dbReference type="EMBL" id="MWG36201.1"/>
    </source>
</evidence>
<dbReference type="Proteomes" id="UP000451471">
    <property type="component" value="Unassembled WGS sequence"/>
</dbReference>
<proteinExistence type="predicted"/>
<keyword evidence="2" id="KW-1185">Reference proteome</keyword>
<dbReference type="EMBL" id="WSZK01000031">
    <property type="protein sequence ID" value="MWG36201.1"/>
    <property type="molecule type" value="Genomic_DNA"/>
</dbReference>
<protein>
    <submittedName>
        <fullName evidence="1">Uncharacterized protein</fullName>
    </submittedName>
</protein>
<gene>
    <name evidence="1" type="ORF">GQS65_17205</name>
</gene>
<dbReference type="RefSeq" id="WP_158205862.1">
    <property type="nucleotide sequence ID" value="NZ_WSZK01000031.1"/>
</dbReference>
<dbReference type="AlphaFoldDB" id="A0A6B0GQ62"/>
<accession>A0A6B0GQ62</accession>
<comment type="caution">
    <text evidence="1">The sequence shown here is derived from an EMBL/GenBank/DDBJ whole genome shotgun (WGS) entry which is preliminary data.</text>
</comment>